<evidence type="ECO:0000256" key="1">
    <source>
        <dbReference type="SAM" id="MobiDB-lite"/>
    </source>
</evidence>
<keyword evidence="3" id="KW-1185">Reference proteome</keyword>
<evidence type="ECO:0000313" key="2">
    <source>
        <dbReference type="EMBL" id="BES98219.1"/>
    </source>
</evidence>
<name>A0ABN7B3P2_9HEMI</name>
<reference evidence="2 3" key="1">
    <citation type="submission" date="2023-09" db="EMBL/GenBank/DDBJ databases">
        <title>Nesidiocoris tenuis whole genome shotgun sequence.</title>
        <authorList>
            <person name="Shibata T."/>
            <person name="Shimoda M."/>
            <person name="Kobayashi T."/>
            <person name="Uehara T."/>
        </authorList>
    </citation>
    <scope>NUCLEOTIDE SEQUENCE [LARGE SCALE GENOMIC DNA]</scope>
    <source>
        <strain evidence="2 3">Japan</strain>
    </source>
</reference>
<feature type="compositionally biased region" description="Basic and acidic residues" evidence="1">
    <location>
        <begin position="1"/>
        <end position="10"/>
    </location>
</feature>
<dbReference type="EMBL" id="AP028917">
    <property type="protein sequence ID" value="BES98219.1"/>
    <property type="molecule type" value="Genomic_DNA"/>
</dbReference>
<gene>
    <name evidence="2" type="ORF">NTJ_11034</name>
</gene>
<feature type="region of interest" description="Disordered" evidence="1">
    <location>
        <begin position="1"/>
        <end position="85"/>
    </location>
</feature>
<proteinExistence type="predicted"/>
<sequence length="85" mass="9319">MNTTEEEKVLRTGRVRRTASDCRSRLSAGRERKPRPPPAPGATPNSLRARGRRKHLPPSVEESHGTGYRKSSNIGPIIGDAIYGV</sequence>
<evidence type="ECO:0000313" key="3">
    <source>
        <dbReference type="Proteomes" id="UP001307889"/>
    </source>
</evidence>
<protein>
    <submittedName>
        <fullName evidence="2">Uncharacterized protein</fullName>
    </submittedName>
</protein>
<feature type="compositionally biased region" description="Basic and acidic residues" evidence="1">
    <location>
        <begin position="18"/>
        <end position="31"/>
    </location>
</feature>
<accession>A0ABN7B3P2</accession>
<organism evidence="2 3">
    <name type="scientific">Nesidiocoris tenuis</name>
    <dbReference type="NCBI Taxonomy" id="355587"/>
    <lineage>
        <taxon>Eukaryota</taxon>
        <taxon>Metazoa</taxon>
        <taxon>Ecdysozoa</taxon>
        <taxon>Arthropoda</taxon>
        <taxon>Hexapoda</taxon>
        <taxon>Insecta</taxon>
        <taxon>Pterygota</taxon>
        <taxon>Neoptera</taxon>
        <taxon>Paraneoptera</taxon>
        <taxon>Hemiptera</taxon>
        <taxon>Heteroptera</taxon>
        <taxon>Panheteroptera</taxon>
        <taxon>Cimicomorpha</taxon>
        <taxon>Miridae</taxon>
        <taxon>Dicyphina</taxon>
        <taxon>Nesidiocoris</taxon>
    </lineage>
</organism>
<dbReference type="Proteomes" id="UP001307889">
    <property type="component" value="Chromosome 9"/>
</dbReference>